<evidence type="ECO:0000313" key="3">
    <source>
        <dbReference type="Proteomes" id="UP001300502"/>
    </source>
</evidence>
<reference evidence="2 3" key="1">
    <citation type="submission" date="2022-07" db="EMBL/GenBank/DDBJ databases">
        <title>Genome-wide signatures of adaptation to extreme environments.</title>
        <authorList>
            <person name="Cho C.H."/>
            <person name="Yoon H.S."/>
        </authorList>
    </citation>
    <scope>NUCLEOTIDE SEQUENCE [LARGE SCALE GENOMIC DNA]</scope>
    <source>
        <strain evidence="2 3">108.79 E11</strain>
    </source>
</reference>
<keyword evidence="1" id="KW-0472">Membrane</keyword>
<keyword evidence="1" id="KW-0812">Transmembrane</keyword>
<evidence type="ECO:0000256" key="1">
    <source>
        <dbReference type="SAM" id="Phobius"/>
    </source>
</evidence>
<dbReference type="EMBL" id="JANCYU010000045">
    <property type="protein sequence ID" value="KAK4526935.1"/>
    <property type="molecule type" value="Genomic_DNA"/>
</dbReference>
<evidence type="ECO:0000313" key="2">
    <source>
        <dbReference type="EMBL" id="KAK4526935.1"/>
    </source>
</evidence>
<dbReference type="AlphaFoldDB" id="A0AAV9IHK3"/>
<comment type="caution">
    <text evidence="2">The sequence shown here is derived from an EMBL/GenBank/DDBJ whole genome shotgun (WGS) entry which is preliminary data.</text>
</comment>
<name>A0AAV9IHK3_9RHOD</name>
<feature type="transmembrane region" description="Helical" evidence="1">
    <location>
        <begin position="298"/>
        <end position="320"/>
    </location>
</feature>
<sequence length="344" mass="39630">MTFLTKKDVEHCFDVIWFSIFDIQYSCLCSLNALNQMCRTYSVSVPAGDDFEFPNSPCLSDWDLVHFVSHSNEPVFRVFHKCIMCCFLEQRIVVFRDGLCILKNSNSWLLLDALRDITKHEKDKENPFFYFFAVCEALMNLWRQRMNGTLAGSSPPRNVFALTWHREQSLSHAQQLRLELNEFCRGISFLFHEKMENAISYDPLGTSSSSPRPHATTTLMLYLQQVNGLYQQSVSLCETIDDKEPESQCRTFQTSLVANNFFGNIILSTCLIGATSGNSFGSNLNIPPYNSTKGIDGYLWYIVAAGSFVIWWSFLALFIFKNRSLLNYLNNLYKKKRKDINSIK</sequence>
<keyword evidence="1" id="KW-1133">Transmembrane helix</keyword>
<keyword evidence="3" id="KW-1185">Reference proteome</keyword>
<organism evidence="2 3">
    <name type="scientific">Galdieria yellowstonensis</name>
    <dbReference type="NCBI Taxonomy" id="3028027"/>
    <lineage>
        <taxon>Eukaryota</taxon>
        <taxon>Rhodophyta</taxon>
        <taxon>Bangiophyceae</taxon>
        <taxon>Galdieriales</taxon>
        <taxon>Galdieriaceae</taxon>
        <taxon>Galdieria</taxon>
    </lineage>
</organism>
<gene>
    <name evidence="2" type="ORF">GAYE_SCF29G4854</name>
</gene>
<accession>A0AAV9IHK3</accession>
<proteinExistence type="predicted"/>
<dbReference type="Proteomes" id="UP001300502">
    <property type="component" value="Unassembled WGS sequence"/>
</dbReference>
<protein>
    <submittedName>
        <fullName evidence="2">Uncharacterized protein</fullName>
    </submittedName>
</protein>